<sequence>MSVTSGSEECMRSGGRAVAEGGCACDCLRLYTCKGWLLENLEGTCGSDGSVRCLNSFSSARCSQSCIESTKDDQLKLIVYNSFPSVEWFIGIQSPEFRVSICKTQLTTRSKLINFIEPEA</sequence>
<gene>
    <name evidence="1" type="ORF">SVIM_LOCUS311141</name>
</gene>
<protein>
    <submittedName>
        <fullName evidence="1">Uncharacterized protein</fullName>
    </submittedName>
</protein>
<dbReference type="EMBL" id="CAADRP010001685">
    <property type="protein sequence ID" value="VFU47985.1"/>
    <property type="molecule type" value="Genomic_DNA"/>
</dbReference>
<evidence type="ECO:0000313" key="1">
    <source>
        <dbReference type="EMBL" id="VFU47985.1"/>
    </source>
</evidence>
<proteinExistence type="predicted"/>
<dbReference type="AlphaFoldDB" id="A0A6N2M385"/>
<reference evidence="1" key="1">
    <citation type="submission" date="2019-03" db="EMBL/GenBank/DDBJ databases">
        <authorList>
            <person name="Mank J."/>
            <person name="Almeida P."/>
        </authorList>
    </citation>
    <scope>NUCLEOTIDE SEQUENCE</scope>
    <source>
        <strain evidence="1">78183</strain>
    </source>
</reference>
<accession>A0A6N2M385</accession>
<name>A0A6N2M385_SALVM</name>
<organism evidence="1">
    <name type="scientific">Salix viminalis</name>
    <name type="common">Common osier</name>
    <name type="synonym">Basket willow</name>
    <dbReference type="NCBI Taxonomy" id="40686"/>
    <lineage>
        <taxon>Eukaryota</taxon>
        <taxon>Viridiplantae</taxon>
        <taxon>Streptophyta</taxon>
        <taxon>Embryophyta</taxon>
        <taxon>Tracheophyta</taxon>
        <taxon>Spermatophyta</taxon>
        <taxon>Magnoliopsida</taxon>
        <taxon>eudicotyledons</taxon>
        <taxon>Gunneridae</taxon>
        <taxon>Pentapetalae</taxon>
        <taxon>rosids</taxon>
        <taxon>fabids</taxon>
        <taxon>Malpighiales</taxon>
        <taxon>Salicaceae</taxon>
        <taxon>Saliceae</taxon>
        <taxon>Salix</taxon>
    </lineage>
</organism>